<name>A0A6J5N660_9CAUD</name>
<sequence>MPKKDLKKSNKQGKTTAKVVHKVIDGKLEAAQVAAGLTKASAAKYPYRANALLMGLIPLRPYDPIILTGLTDNMSGIWVVLSVTHVFKKEFPYSMRVSLGSNEKLLNETINTPIKDIANTDSPIDPEYISELFAENDMFLEITNDSTGDFFIESSTFDVVTPEEDEVADSNNPVVTFINVLDQDVYEGSLDPFEGVVYDRDPFEVTPPDFTSLDLEDNWIQESY</sequence>
<accession>A0A6J5N660</accession>
<dbReference type="EMBL" id="LR796586">
    <property type="protein sequence ID" value="CAB4152690.1"/>
    <property type="molecule type" value="Genomic_DNA"/>
</dbReference>
<proteinExistence type="predicted"/>
<gene>
    <name evidence="1" type="ORF">UFOVP621_23</name>
</gene>
<evidence type="ECO:0000313" key="1">
    <source>
        <dbReference type="EMBL" id="CAB4152690.1"/>
    </source>
</evidence>
<protein>
    <submittedName>
        <fullName evidence="1">Uncharacterized protein</fullName>
    </submittedName>
</protein>
<reference evidence="1" key="1">
    <citation type="submission" date="2020-04" db="EMBL/GenBank/DDBJ databases">
        <authorList>
            <person name="Chiriac C."/>
            <person name="Salcher M."/>
            <person name="Ghai R."/>
            <person name="Kavagutti S V."/>
        </authorList>
    </citation>
    <scope>NUCLEOTIDE SEQUENCE</scope>
</reference>
<organism evidence="1">
    <name type="scientific">uncultured Caudovirales phage</name>
    <dbReference type="NCBI Taxonomy" id="2100421"/>
    <lineage>
        <taxon>Viruses</taxon>
        <taxon>Duplodnaviria</taxon>
        <taxon>Heunggongvirae</taxon>
        <taxon>Uroviricota</taxon>
        <taxon>Caudoviricetes</taxon>
        <taxon>Peduoviridae</taxon>
        <taxon>Maltschvirus</taxon>
        <taxon>Maltschvirus maltsch</taxon>
    </lineage>
</organism>